<evidence type="ECO:0000313" key="9">
    <source>
        <dbReference type="Proteomes" id="UP000035199"/>
    </source>
</evidence>
<dbReference type="InterPro" id="IPR002173">
    <property type="entry name" value="Carboh/pur_kinase_PfkB_CS"/>
</dbReference>
<dbReference type="AlphaFoldDB" id="A0A0G3H4X1"/>
<organism evidence="8 9">
    <name type="scientific">Corynebacterium mustelae</name>
    <dbReference type="NCBI Taxonomy" id="571915"/>
    <lineage>
        <taxon>Bacteria</taxon>
        <taxon>Bacillati</taxon>
        <taxon>Actinomycetota</taxon>
        <taxon>Actinomycetes</taxon>
        <taxon>Mycobacteriales</taxon>
        <taxon>Corynebacteriaceae</taxon>
        <taxon>Corynebacterium</taxon>
    </lineage>
</organism>
<dbReference type="GO" id="GO:0005829">
    <property type="term" value="C:cytosol"/>
    <property type="evidence" value="ECO:0007669"/>
    <property type="project" value="TreeGrafter"/>
</dbReference>
<dbReference type="Gene3D" id="3.40.1190.20">
    <property type="match status" value="1"/>
</dbReference>
<keyword evidence="5" id="KW-0067">ATP-binding</keyword>
<dbReference type="InterPro" id="IPR029056">
    <property type="entry name" value="Ribokinase-like"/>
</dbReference>
<protein>
    <submittedName>
        <fullName evidence="8">Hexose kinase, 1-phosphofructokinase family</fullName>
        <ecNumber evidence="8">2.7.1.56</ecNumber>
    </submittedName>
</protein>
<reference evidence="9" key="2">
    <citation type="submission" date="2015-05" db="EMBL/GenBank/DDBJ databases">
        <title>Complete genome sequence of Corynebacterium mustelae DSM 45274, isolated from various tissues of a male ferret with lethal sepsis.</title>
        <authorList>
            <person name="Ruckert C."/>
            <person name="Albersmeier A."/>
            <person name="Winkler A."/>
            <person name="Tauch A."/>
        </authorList>
    </citation>
    <scope>NUCLEOTIDE SEQUENCE [LARGE SCALE GENOMIC DNA]</scope>
    <source>
        <strain evidence="9">DSM 45274</strain>
    </source>
</reference>
<dbReference type="KEGG" id="cmv:CMUST_09050"/>
<dbReference type="NCBIfam" id="TIGR03168">
    <property type="entry name" value="1-PFK"/>
    <property type="match status" value="1"/>
</dbReference>
<keyword evidence="9" id="KW-1185">Reference proteome</keyword>
<dbReference type="PANTHER" id="PTHR46566">
    <property type="entry name" value="1-PHOSPHOFRUCTOKINASE-RELATED"/>
    <property type="match status" value="1"/>
</dbReference>
<gene>
    <name evidence="8" type="ORF">CMUST_09050</name>
</gene>
<dbReference type="STRING" id="571915.CMUST_09050"/>
<evidence type="ECO:0000256" key="1">
    <source>
        <dbReference type="ARBA" id="ARBA00010688"/>
    </source>
</evidence>
<reference evidence="8 9" key="1">
    <citation type="journal article" date="2015" name="Genome Announc.">
        <title>Complete Genome Sequence of the Type Strain Corynebacterium mustelae DSM 45274, Isolated from Various Tissues of a Male Ferret with Lethal Sepsis.</title>
        <authorList>
            <person name="Ruckert C."/>
            <person name="Eimer J."/>
            <person name="Winkler A."/>
            <person name="Tauch A."/>
        </authorList>
    </citation>
    <scope>NUCLEOTIDE SEQUENCE [LARGE SCALE GENOMIC DNA]</scope>
    <source>
        <strain evidence="8 9">DSM 45274</strain>
    </source>
</reference>
<feature type="domain" description="Carbohydrate kinase PfkB" evidence="7">
    <location>
        <begin position="9"/>
        <end position="309"/>
    </location>
</feature>
<dbReference type="OrthoDB" id="9801219at2"/>
<proteinExistence type="inferred from homology"/>
<evidence type="ECO:0000256" key="6">
    <source>
        <dbReference type="PIRNR" id="PIRNR000535"/>
    </source>
</evidence>
<dbReference type="InterPro" id="IPR017583">
    <property type="entry name" value="Tagatose/fructose_Pkinase"/>
</dbReference>
<dbReference type="Proteomes" id="UP000035199">
    <property type="component" value="Chromosome"/>
</dbReference>
<dbReference type="GO" id="GO:0005524">
    <property type="term" value="F:ATP binding"/>
    <property type="evidence" value="ECO:0007669"/>
    <property type="project" value="UniProtKB-KW"/>
</dbReference>
<dbReference type="Pfam" id="PF00294">
    <property type="entry name" value="PfkB"/>
    <property type="match status" value="1"/>
</dbReference>
<dbReference type="SUPFAM" id="SSF53613">
    <property type="entry name" value="Ribokinase-like"/>
    <property type="match status" value="1"/>
</dbReference>
<keyword evidence="4 8" id="KW-0418">Kinase</keyword>
<comment type="similarity">
    <text evidence="1">Belongs to the carbohydrate kinase PfkB family.</text>
</comment>
<dbReference type="PANTHER" id="PTHR46566:SF2">
    <property type="entry name" value="ATP-DEPENDENT 6-PHOSPHOFRUCTOKINASE ISOZYME 2"/>
    <property type="match status" value="1"/>
</dbReference>
<keyword evidence="2 6" id="KW-0808">Transferase</keyword>
<dbReference type="PATRIC" id="fig|571915.4.peg.1919"/>
<evidence type="ECO:0000313" key="8">
    <source>
        <dbReference type="EMBL" id="AKK06127.1"/>
    </source>
</evidence>
<dbReference type="PROSITE" id="PS00584">
    <property type="entry name" value="PFKB_KINASES_2"/>
    <property type="match status" value="1"/>
</dbReference>
<evidence type="ECO:0000256" key="3">
    <source>
        <dbReference type="ARBA" id="ARBA00022741"/>
    </source>
</evidence>
<dbReference type="InterPro" id="IPR011611">
    <property type="entry name" value="PfkB_dom"/>
</dbReference>
<accession>A0A0G3H4X1</accession>
<evidence type="ECO:0000256" key="4">
    <source>
        <dbReference type="ARBA" id="ARBA00022777"/>
    </source>
</evidence>
<evidence type="ECO:0000256" key="2">
    <source>
        <dbReference type="ARBA" id="ARBA00022679"/>
    </source>
</evidence>
<keyword evidence="3" id="KW-0547">Nucleotide-binding</keyword>
<dbReference type="RefSeq" id="WP_047262219.1">
    <property type="nucleotide sequence ID" value="NZ_CP011542.1"/>
</dbReference>
<evidence type="ECO:0000259" key="7">
    <source>
        <dbReference type="Pfam" id="PF00294"/>
    </source>
</evidence>
<dbReference type="PIRSF" id="PIRSF000535">
    <property type="entry name" value="1PFK/6PFK/LacC"/>
    <property type="match status" value="1"/>
</dbReference>
<dbReference type="EMBL" id="CP011542">
    <property type="protein sequence ID" value="AKK06127.1"/>
    <property type="molecule type" value="Genomic_DNA"/>
</dbReference>
<dbReference type="CDD" id="cd01164">
    <property type="entry name" value="FruK_PfkB_like"/>
    <property type="match status" value="1"/>
</dbReference>
<evidence type="ECO:0000256" key="5">
    <source>
        <dbReference type="ARBA" id="ARBA00022840"/>
    </source>
</evidence>
<sequence length="322" mass="32904">MIITATPNPSVDSTFQLTEKLVPGTVMRLSAAVSVAGGKGVNVAHAVYKANKATVAIFPASDDDPFLGLVHEIGLPFSTTPTDFPVRVNTTLADPDGETTKLNGIGAQLSDSDVQALEAEILAQAKDADWVVLAGSLPPGVATDWYTRMIRLLRNSSSPAPKIAVDTSNEPLLKVAATLPKDAPTLLTPNSIELGQIIGVAGEDLEKAAMNGDYLPVVSAANQLVAKGVEMALITLGAAGAVLATSETAWVANTPPTQVVSTVGAGDCTLAGFVMGQAAGLALADALALGVAYGQAAVMLPGTTIPTPDQVDTSMVSVRPLR</sequence>
<name>A0A0G3H4X1_9CORY</name>
<dbReference type="EC" id="2.7.1.56" evidence="8"/>
<dbReference type="GO" id="GO:0008662">
    <property type="term" value="F:1-phosphofructokinase activity"/>
    <property type="evidence" value="ECO:0007669"/>
    <property type="project" value="UniProtKB-EC"/>
</dbReference>